<protein>
    <recommendedName>
        <fullName evidence="7">CopY/TcrY family copper transport repressor</fullName>
    </recommendedName>
</protein>
<name>A0A0F4LWM6_9LACO</name>
<evidence type="ECO:0000256" key="3">
    <source>
        <dbReference type="ARBA" id="ARBA00023125"/>
    </source>
</evidence>
<dbReference type="InterPro" id="IPR036388">
    <property type="entry name" value="WH-like_DNA-bd_sf"/>
</dbReference>
<dbReference type="PATRIC" id="fig|1218492.5.peg.203"/>
<organism evidence="5 6">
    <name type="scientific">Bombilactobacillus mellifer</name>
    <dbReference type="NCBI Taxonomy" id="1218492"/>
    <lineage>
        <taxon>Bacteria</taxon>
        <taxon>Bacillati</taxon>
        <taxon>Bacillota</taxon>
        <taxon>Bacilli</taxon>
        <taxon>Lactobacillales</taxon>
        <taxon>Lactobacillaceae</taxon>
        <taxon>Bombilactobacillus</taxon>
    </lineage>
</organism>
<evidence type="ECO:0000256" key="1">
    <source>
        <dbReference type="ARBA" id="ARBA00011046"/>
    </source>
</evidence>
<evidence type="ECO:0008006" key="7">
    <source>
        <dbReference type="Google" id="ProtNLM"/>
    </source>
</evidence>
<keyword evidence="6" id="KW-1185">Reference proteome</keyword>
<dbReference type="SUPFAM" id="SSF46785">
    <property type="entry name" value="Winged helix' DNA-binding domain"/>
    <property type="match status" value="1"/>
</dbReference>
<evidence type="ECO:0000313" key="6">
    <source>
        <dbReference type="Proteomes" id="UP000033558"/>
    </source>
</evidence>
<dbReference type="Gene3D" id="1.10.10.10">
    <property type="entry name" value="Winged helix-like DNA-binding domain superfamily/Winged helix DNA-binding domain"/>
    <property type="match status" value="1"/>
</dbReference>
<evidence type="ECO:0000256" key="4">
    <source>
        <dbReference type="ARBA" id="ARBA00023163"/>
    </source>
</evidence>
<dbReference type="InterPro" id="IPR014071">
    <property type="entry name" value="Cu_transp_CopY/TcrY"/>
</dbReference>
<dbReference type="STRING" id="1218492.JG30_00900"/>
<keyword evidence="2" id="KW-0805">Transcription regulation</keyword>
<dbReference type="EMBL" id="JXJQ01000002">
    <property type="protein sequence ID" value="KJY63182.1"/>
    <property type="molecule type" value="Genomic_DNA"/>
</dbReference>
<dbReference type="Proteomes" id="UP000033558">
    <property type="component" value="Unassembled WGS sequence"/>
</dbReference>
<reference evidence="5 6" key="1">
    <citation type="submission" date="2015-01" db="EMBL/GenBank/DDBJ databases">
        <title>Comparative genomics of the lactic acid bacteria isolated from the honey bee gut.</title>
        <authorList>
            <person name="Ellegaard K.M."/>
            <person name="Tamarit D."/>
            <person name="Javelind E."/>
            <person name="Olofsson T."/>
            <person name="Andersson S.G."/>
            <person name="Vasquez A."/>
        </authorList>
    </citation>
    <scope>NUCLEOTIDE SEQUENCE [LARGE SCALE GENOMIC DNA]</scope>
    <source>
        <strain evidence="5 6">Bin4</strain>
    </source>
</reference>
<evidence type="ECO:0000313" key="5">
    <source>
        <dbReference type="EMBL" id="KJY63182.1"/>
    </source>
</evidence>
<dbReference type="NCBIfam" id="TIGR02698">
    <property type="entry name" value="CopY_TcrY"/>
    <property type="match status" value="1"/>
</dbReference>
<dbReference type="RefSeq" id="WP_052725139.1">
    <property type="nucleotide sequence ID" value="NZ_JBHSZT010000003.1"/>
</dbReference>
<comment type="similarity">
    <text evidence="1">Belongs to the BlaI transcriptional regulatory family.</text>
</comment>
<gene>
    <name evidence="5" type="ORF">JG30_00900</name>
</gene>
<comment type="caution">
    <text evidence="5">The sequence shown here is derived from an EMBL/GenBank/DDBJ whole genome shotgun (WGS) entry which is preliminary data.</text>
</comment>
<dbReference type="GO" id="GO:0045892">
    <property type="term" value="P:negative regulation of DNA-templated transcription"/>
    <property type="evidence" value="ECO:0007669"/>
    <property type="project" value="InterPro"/>
</dbReference>
<dbReference type="AlphaFoldDB" id="A0A0F4LWM6"/>
<dbReference type="InterPro" id="IPR036390">
    <property type="entry name" value="WH_DNA-bd_sf"/>
</dbReference>
<dbReference type="PIRSF" id="PIRSF019455">
    <property type="entry name" value="CopR_AtkY"/>
    <property type="match status" value="1"/>
</dbReference>
<dbReference type="Pfam" id="PF03965">
    <property type="entry name" value="Penicillinase_R"/>
    <property type="match status" value="1"/>
</dbReference>
<keyword evidence="4" id="KW-0804">Transcription</keyword>
<proteinExistence type="inferred from homology"/>
<dbReference type="HOGENOM" id="CLU_119090_2_1_9"/>
<dbReference type="GO" id="GO:0003677">
    <property type="term" value="F:DNA binding"/>
    <property type="evidence" value="ECO:0007669"/>
    <property type="project" value="UniProtKB-KW"/>
</dbReference>
<evidence type="ECO:0000256" key="2">
    <source>
        <dbReference type="ARBA" id="ARBA00023015"/>
    </source>
</evidence>
<sequence>MTSTSKQISSAEWELMRVVWTLKTASSREIIQAAQQQQAWSASTIKTLLRRLVQKGALQTQKTPHHFVYSPQITEGQAQVDLAENCWQQICDMKKGSILQHLVQQSPLSQTDIHQLQKILTTKLPSAPQSVPCNCLATADHCCIGKETQDD</sequence>
<accession>A0A0F4LWM6</accession>
<dbReference type="InterPro" id="IPR005650">
    <property type="entry name" value="BlaI_family"/>
</dbReference>
<keyword evidence="3" id="KW-0238">DNA-binding</keyword>